<dbReference type="GO" id="GO:0005886">
    <property type="term" value="C:plasma membrane"/>
    <property type="evidence" value="ECO:0007669"/>
    <property type="project" value="UniProtKB-ARBA"/>
</dbReference>
<keyword evidence="7" id="KW-1185">Reference proteome</keyword>
<dbReference type="AlphaFoldDB" id="E6YGA9"/>
<dbReference type="Pfam" id="PF02361">
    <property type="entry name" value="CbiQ"/>
    <property type="match status" value="1"/>
</dbReference>
<evidence type="ECO:0000256" key="4">
    <source>
        <dbReference type="ARBA" id="ARBA00022989"/>
    </source>
</evidence>
<dbReference type="STRING" id="696125.BARCL_0216"/>
<reference evidence="6 7" key="2">
    <citation type="journal article" date="2011" name="PLoS Genet.">
        <title>Parallel evolution of a type IV secretion system in radiating lineages of the host-restricted bacterial pathogen Bartonella.</title>
        <authorList>
            <person name="Engel P."/>
            <person name="Salzburger W."/>
            <person name="Liesch M."/>
            <person name="Chang C.C."/>
            <person name="Maruyama S."/>
            <person name="Lanz C."/>
            <person name="Calteau A."/>
            <person name="Lajus A."/>
            <person name="Medigue C."/>
            <person name="Schuster S.C."/>
            <person name="Dehio C."/>
        </authorList>
    </citation>
    <scope>NUCLEOTIDE SEQUENCE [LARGE SCALE GENOMIC DNA]</scope>
    <source>
        <strain evidence="7">CIP 104772 / 73</strain>
    </source>
</reference>
<evidence type="ECO:0000256" key="1">
    <source>
        <dbReference type="ARBA" id="ARBA00004141"/>
    </source>
</evidence>
<evidence type="ECO:0000256" key="5">
    <source>
        <dbReference type="ARBA" id="ARBA00023136"/>
    </source>
</evidence>
<dbReference type="PANTHER" id="PTHR33514:SF13">
    <property type="entry name" value="PROTEIN ABCI12, CHLOROPLASTIC"/>
    <property type="match status" value="1"/>
</dbReference>
<proteinExistence type="inferred from homology"/>
<organism evidence="6 7">
    <name type="scientific">Bartonella clarridgeiae (strain CCUG 45776 / CIP 104772 / 73)</name>
    <dbReference type="NCBI Taxonomy" id="696125"/>
    <lineage>
        <taxon>Bacteria</taxon>
        <taxon>Pseudomonadati</taxon>
        <taxon>Pseudomonadota</taxon>
        <taxon>Alphaproteobacteria</taxon>
        <taxon>Hyphomicrobiales</taxon>
        <taxon>Bartonellaceae</taxon>
        <taxon>Bartonella</taxon>
    </lineage>
</organism>
<dbReference type="HOGENOM" id="CLU_2153374_0_0_5"/>
<dbReference type="eggNOG" id="COG0619">
    <property type="taxonomic scope" value="Bacteria"/>
</dbReference>
<dbReference type="InterPro" id="IPR003339">
    <property type="entry name" value="ABC/ECF_trnsptr_transmembrane"/>
</dbReference>
<dbReference type="KEGG" id="bcd:BARCL_0216"/>
<dbReference type="PANTHER" id="PTHR33514">
    <property type="entry name" value="PROTEIN ABCI12, CHLOROPLASTIC"/>
    <property type="match status" value="1"/>
</dbReference>
<keyword evidence="5" id="KW-0472">Membrane</keyword>
<comment type="subcellular location">
    <subcellularLocation>
        <location evidence="1">Membrane</location>
        <topology evidence="1">Multi-pass membrane protein</topology>
    </subcellularLocation>
</comment>
<evidence type="ECO:0000256" key="2">
    <source>
        <dbReference type="ARBA" id="ARBA00008564"/>
    </source>
</evidence>
<name>E6YGA9_BARC7</name>
<dbReference type="CDD" id="cd16914">
    <property type="entry name" value="EcfT"/>
    <property type="match status" value="1"/>
</dbReference>
<accession>E6YGA9</accession>
<gene>
    <name evidence="6" type="ordered locus">BARCL_0216</name>
</gene>
<dbReference type="Proteomes" id="UP000009101">
    <property type="component" value="Chromosome"/>
</dbReference>
<reference evidence="7" key="1">
    <citation type="submission" date="2009-11" db="EMBL/GenBank/DDBJ databases">
        <title>Genome sequencing of Bartonella species and comparative genomics.</title>
        <authorList>
            <person name="Engel P."/>
            <person name="Salzburger W."/>
            <person name="Marius L."/>
            <person name="Chao-Chin C."/>
            <person name="Soichi M."/>
            <person name="Christa L."/>
            <person name="Alexandra C."/>
            <person name="Aurelie L."/>
            <person name="Claudine M."/>
            <person name="Stephan S.C."/>
            <person name="Christoph D."/>
        </authorList>
    </citation>
    <scope>NUCLEOTIDE SEQUENCE [LARGE SCALE GENOMIC DNA]</scope>
    <source>
        <strain evidence="7">CIP 104772 / 73</strain>
    </source>
</reference>
<sequence>MRFIILISLASLISLTTKVSDMVASIEVGFRSFQCLGINPSKLSMVLSMAIRFIPVISEKFNAICEAQRARGLDINIIALAIPLIIRTIRIASEVAEALDARSYDSDDKTL</sequence>
<evidence type="ECO:0000313" key="6">
    <source>
        <dbReference type="EMBL" id="CBI75897.1"/>
    </source>
</evidence>
<keyword evidence="3" id="KW-0812">Transmembrane</keyword>
<evidence type="ECO:0000256" key="3">
    <source>
        <dbReference type="ARBA" id="ARBA00022692"/>
    </source>
</evidence>
<dbReference type="EMBL" id="FN645454">
    <property type="protein sequence ID" value="CBI75897.1"/>
    <property type="molecule type" value="Genomic_DNA"/>
</dbReference>
<comment type="similarity">
    <text evidence="2">Belongs to the CbiQ family.</text>
</comment>
<evidence type="ECO:0000313" key="7">
    <source>
        <dbReference type="Proteomes" id="UP000009101"/>
    </source>
</evidence>
<keyword evidence="4" id="KW-1133">Transmembrane helix</keyword>
<protein>
    <submittedName>
        <fullName evidence="6">Predicted membrane protein</fullName>
    </submittedName>
</protein>